<dbReference type="Proteomes" id="UP000694845">
    <property type="component" value="Unplaced"/>
</dbReference>
<feature type="transmembrane region" description="Helical" evidence="6">
    <location>
        <begin position="115"/>
        <end position="135"/>
    </location>
</feature>
<feature type="transmembrane region" description="Helical" evidence="6">
    <location>
        <begin position="294"/>
        <end position="320"/>
    </location>
</feature>
<dbReference type="RefSeq" id="XP_022106102.1">
    <property type="nucleotide sequence ID" value="XM_022250410.1"/>
</dbReference>
<evidence type="ECO:0000256" key="5">
    <source>
        <dbReference type="SAM" id="MobiDB-lite"/>
    </source>
</evidence>
<feature type="region of interest" description="Disordered" evidence="5">
    <location>
        <begin position="1"/>
        <end position="26"/>
    </location>
</feature>
<dbReference type="InterPro" id="IPR029485">
    <property type="entry name" value="CAT_C"/>
</dbReference>
<feature type="transmembrane region" description="Helical" evidence="6">
    <location>
        <begin position="503"/>
        <end position="524"/>
    </location>
</feature>
<dbReference type="GeneID" id="110987575"/>
<keyword evidence="2 6" id="KW-0812">Transmembrane</keyword>
<organism evidence="8 9">
    <name type="scientific">Acanthaster planci</name>
    <name type="common">Crown-of-thorns starfish</name>
    <dbReference type="NCBI Taxonomy" id="133434"/>
    <lineage>
        <taxon>Eukaryota</taxon>
        <taxon>Metazoa</taxon>
        <taxon>Echinodermata</taxon>
        <taxon>Eleutherozoa</taxon>
        <taxon>Asterozoa</taxon>
        <taxon>Asteroidea</taxon>
        <taxon>Valvatacea</taxon>
        <taxon>Valvatida</taxon>
        <taxon>Acanthasteridae</taxon>
        <taxon>Acanthaster</taxon>
    </lineage>
</organism>
<dbReference type="AlphaFoldDB" id="A0A8B7ZM12"/>
<protein>
    <submittedName>
        <fullName evidence="9">Cationic amino acid transporter 2-like isoform X1</fullName>
    </submittedName>
</protein>
<sequence length="611" mass="66470">MTVTHVSTTANTPTRHTRVEPARKHSPQCQIHWSRRPYYQTGGSQFGSVPNSMVLCTIMRALTRRKNINEEALRESHFQKYLSTLDLILLGVGNTLGAGVYVVTGVLGKFTAGPAMIFSFLIAAVVATLSVALGFGAKMSSSVNNIFAALNLFVIIYVIVCGMFRLDTSYWHIPAVELPKGPCKAQPDNQTSPPQCENYGSGGFMPYGFSGVMVGAAMGFYGFIGFDVISTAAEEAHNPQKSIPLSTMATVFFVFLSFFGVSIVLTMICPYYLLDEKAPLPEAFERIGWTVAKYVVTVGGIVGLFTSLVGCIFTLPRYIYSMASDGLLFGCLATVNKRFNMPVNACIFCGAVAGIMGMLLDIGSLVSIVAVGTLVPYALVAACVLTLRYEPDFSSIAAATHLYPTVGEGERATFVDSLLAILKQAMWPRYAEATLLSSRVVTIAVFLLTLSFIGISSVIEFASDCLMRREPWVLTVTSLISVLIVLLLITIARQHQSNTEISFKVPMVPVVPAASLFINIYLLVQIDSLTWARYLTCMFVGVVIYFGYGVWNSKECSVDPATRRHKKIVASAKKIAKETEMEQSGKSCRMAENDASGTHTLLSAFDMSPIL</sequence>
<dbReference type="KEGG" id="aplc:110987575"/>
<feature type="transmembrane region" description="Helical" evidence="6">
    <location>
        <begin position="250"/>
        <end position="274"/>
    </location>
</feature>
<dbReference type="GO" id="GO:0061459">
    <property type="term" value="F:L-arginine transmembrane transporter activity"/>
    <property type="evidence" value="ECO:0007669"/>
    <property type="project" value="TreeGrafter"/>
</dbReference>
<reference evidence="9" key="1">
    <citation type="submission" date="2025-08" db="UniProtKB">
        <authorList>
            <consortium name="RefSeq"/>
        </authorList>
    </citation>
    <scope>IDENTIFICATION</scope>
</reference>
<evidence type="ECO:0000313" key="9">
    <source>
        <dbReference type="RefSeq" id="XP_022106102.1"/>
    </source>
</evidence>
<feature type="domain" description="Cationic amino acid transporter C-terminal" evidence="7">
    <location>
        <begin position="503"/>
        <end position="553"/>
    </location>
</feature>
<dbReference type="GO" id="GO:0005886">
    <property type="term" value="C:plasma membrane"/>
    <property type="evidence" value="ECO:0007669"/>
    <property type="project" value="TreeGrafter"/>
</dbReference>
<feature type="transmembrane region" description="Helical" evidence="6">
    <location>
        <begin position="147"/>
        <end position="166"/>
    </location>
</feature>
<feature type="transmembrane region" description="Helical" evidence="6">
    <location>
        <begin position="366"/>
        <end position="387"/>
    </location>
</feature>
<name>A0A8B7ZM12_ACAPL</name>
<accession>A0A8B7ZM12</accession>
<evidence type="ECO:0000256" key="1">
    <source>
        <dbReference type="ARBA" id="ARBA00004141"/>
    </source>
</evidence>
<dbReference type="GO" id="GO:0097638">
    <property type="term" value="P:L-arginine import across plasma membrane"/>
    <property type="evidence" value="ECO:0007669"/>
    <property type="project" value="TreeGrafter"/>
</dbReference>
<feature type="transmembrane region" description="Helical" evidence="6">
    <location>
        <begin position="84"/>
        <end position="103"/>
    </location>
</feature>
<dbReference type="Pfam" id="PF13520">
    <property type="entry name" value="AA_permease_2"/>
    <property type="match status" value="1"/>
</dbReference>
<dbReference type="PANTHER" id="PTHR43243:SF105">
    <property type="entry name" value="CATIONIC AMINO ACID TRANSPORTER C-TERMINAL DOMAIN-CONTAINING PROTEIN"/>
    <property type="match status" value="1"/>
</dbReference>
<proteinExistence type="predicted"/>
<feature type="compositionally biased region" description="Polar residues" evidence="5">
    <location>
        <begin position="1"/>
        <end position="14"/>
    </location>
</feature>
<gene>
    <name evidence="9" type="primary">LOC110987575</name>
</gene>
<feature type="transmembrane region" description="Helical" evidence="6">
    <location>
        <begin position="436"/>
        <end position="459"/>
    </location>
</feature>
<keyword evidence="3 6" id="KW-1133">Transmembrane helix</keyword>
<dbReference type="GO" id="GO:0000064">
    <property type="term" value="F:L-ornithine transmembrane transporter activity"/>
    <property type="evidence" value="ECO:0007669"/>
    <property type="project" value="TreeGrafter"/>
</dbReference>
<comment type="subcellular location">
    <subcellularLocation>
        <location evidence="1">Membrane</location>
        <topology evidence="1">Multi-pass membrane protein</topology>
    </subcellularLocation>
</comment>
<evidence type="ECO:0000256" key="3">
    <source>
        <dbReference type="ARBA" id="ARBA00022989"/>
    </source>
</evidence>
<feature type="transmembrane region" description="Helical" evidence="6">
    <location>
        <begin position="341"/>
        <end position="360"/>
    </location>
</feature>
<dbReference type="Gene3D" id="1.20.1740.10">
    <property type="entry name" value="Amino acid/polyamine transporter I"/>
    <property type="match status" value="1"/>
</dbReference>
<evidence type="ECO:0000256" key="2">
    <source>
        <dbReference type="ARBA" id="ARBA00022692"/>
    </source>
</evidence>
<evidence type="ECO:0000313" key="8">
    <source>
        <dbReference type="Proteomes" id="UP000694845"/>
    </source>
</evidence>
<feature type="transmembrane region" description="Helical" evidence="6">
    <location>
        <begin position="530"/>
        <end position="551"/>
    </location>
</feature>
<dbReference type="PANTHER" id="PTHR43243">
    <property type="entry name" value="INNER MEMBRANE TRANSPORTER YGJI-RELATED"/>
    <property type="match status" value="1"/>
</dbReference>
<feature type="transmembrane region" description="Helical" evidence="6">
    <location>
        <begin position="207"/>
        <end position="229"/>
    </location>
</feature>
<dbReference type="Pfam" id="PF13906">
    <property type="entry name" value="AA_permease_C"/>
    <property type="match status" value="1"/>
</dbReference>
<dbReference type="PIRSF" id="PIRSF006060">
    <property type="entry name" value="AA_transporter"/>
    <property type="match status" value="1"/>
</dbReference>
<dbReference type="GO" id="GO:0015189">
    <property type="term" value="F:L-lysine transmembrane transporter activity"/>
    <property type="evidence" value="ECO:0007669"/>
    <property type="project" value="TreeGrafter"/>
</dbReference>
<dbReference type="InterPro" id="IPR002293">
    <property type="entry name" value="AA/rel_permease1"/>
</dbReference>
<evidence type="ECO:0000256" key="6">
    <source>
        <dbReference type="SAM" id="Phobius"/>
    </source>
</evidence>
<keyword evidence="8" id="KW-1185">Reference proteome</keyword>
<feature type="transmembrane region" description="Helical" evidence="6">
    <location>
        <begin position="471"/>
        <end position="491"/>
    </location>
</feature>
<keyword evidence="4 6" id="KW-0472">Membrane</keyword>
<evidence type="ECO:0000259" key="7">
    <source>
        <dbReference type="Pfam" id="PF13906"/>
    </source>
</evidence>
<dbReference type="OrthoDB" id="3900342at2759"/>
<evidence type="ECO:0000256" key="4">
    <source>
        <dbReference type="ARBA" id="ARBA00023136"/>
    </source>
</evidence>